<dbReference type="AlphaFoldDB" id="A0AAD8K5I2"/>
<accession>A0AAD8K5I2</accession>
<feature type="domain" description="F-box" evidence="1">
    <location>
        <begin position="15"/>
        <end position="67"/>
    </location>
</feature>
<dbReference type="InterPro" id="IPR032675">
    <property type="entry name" value="LRR_dom_sf"/>
</dbReference>
<dbReference type="InterPro" id="IPR001810">
    <property type="entry name" value="F-box_dom"/>
</dbReference>
<dbReference type="Gene3D" id="3.80.10.10">
    <property type="entry name" value="Ribonuclease Inhibitor"/>
    <property type="match status" value="1"/>
</dbReference>
<name>A0AAD8K5I2_TARER</name>
<proteinExistence type="predicted"/>
<dbReference type="Pfam" id="PF24758">
    <property type="entry name" value="LRR_At5g56370"/>
    <property type="match status" value="1"/>
</dbReference>
<comment type="caution">
    <text evidence="2">The sequence shown here is derived from an EMBL/GenBank/DDBJ whole genome shotgun (WGS) entry which is preliminary data.</text>
</comment>
<evidence type="ECO:0000259" key="1">
    <source>
        <dbReference type="PROSITE" id="PS50181"/>
    </source>
</evidence>
<protein>
    <recommendedName>
        <fullName evidence="1">F-box domain-containing protein</fullName>
    </recommendedName>
</protein>
<dbReference type="PANTHER" id="PTHR31639:SF333">
    <property type="entry name" value="F-BOX DOMAIN, FBD DOMAIN, LEUCINE-RICH REPEAT DOMAIN, L DOMAIN-LIKE PROTEIN-RELATED"/>
    <property type="match status" value="1"/>
</dbReference>
<dbReference type="EMBL" id="JAUHHV010000009">
    <property type="protein sequence ID" value="KAK1413470.1"/>
    <property type="molecule type" value="Genomic_DNA"/>
</dbReference>
<organism evidence="2 3">
    <name type="scientific">Tagetes erecta</name>
    <name type="common">African marigold</name>
    <dbReference type="NCBI Taxonomy" id="13708"/>
    <lineage>
        <taxon>Eukaryota</taxon>
        <taxon>Viridiplantae</taxon>
        <taxon>Streptophyta</taxon>
        <taxon>Embryophyta</taxon>
        <taxon>Tracheophyta</taxon>
        <taxon>Spermatophyta</taxon>
        <taxon>Magnoliopsida</taxon>
        <taxon>eudicotyledons</taxon>
        <taxon>Gunneridae</taxon>
        <taxon>Pentapetalae</taxon>
        <taxon>asterids</taxon>
        <taxon>campanulids</taxon>
        <taxon>Asterales</taxon>
        <taxon>Asteraceae</taxon>
        <taxon>Asteroideae</taxon>
        <taxon>Heliantheae alliance</taxon>
        <taxon>Tageteae</taxon>
        <taxon>Tagetes</taxon>
    </lineage>
</organism>
<keyword evidence="3" id="KW-1185">Reference proteome</keyword>
<dbReference type="Pfam" id="PF00646">
    <property type="entry name" value="F-box"/>
    <property type="match status" value="1"/>
</dbReference>
<dbReference type="SUPFAM" id="SSF81383">
    <property type="entry name" value="F-box domain"/>
    <property type="match status" value="1"/>
</dbReference>
<sequence>MTENNKRSRVTSANEDRISNLPGHLIDVILERIPIEDVVRTSILSRMWRYKWTTMRELVFDEQFSKKLENYGMLGTHGLIRVINQVLLLHIGPISKFHLCIPNIPFDSFKEVDQWILFLSTKGVMDFSLINFNRHYRLPSHMFSCLELRTLEIHHCTFNPPLQFEGFLNLETLVLVNVDFMPNSGGNVINLPQLKKLSLCHCTNVYNFTIKAANLQELLADTFPDMLLQLLHSQRIVIVNVSLLNPVQVQRTNMAMILSKMPQIEKFFIDGPFLKSLVAGRPIWLSSRLNTLKHLWLKKISLGDLDQLNAILCLLQNSPNLETLFIAHANEEPLVMDDDAQQASNPLESPNCFNKKFDRLEWVELSCIKGTRPQMLFIKLLLACSPSLELFSIEPNGTLDVNRRLNILMDILKFPKASPKAAMFCLDQSLAMHI</sequence>
<dbReference type="InterPro" id="IPR036047">
    <property type="entry name" value="F-box-like_dom_sf"/>
</dbReference>
<dbReference type="InterPro" id="IPR055411">
    <property type="entry name" value="LRR_FXL15/At3g58940/PEG3-like"/>
</dbReference>
<dbReference type="PANTHER" id="PTHR31639">
    <property type="entry name" value="F-BOX PROTEIN-LIKE"/>
    <property type="match status" value="1"/>
</dbReference>
<evidence type="ECO:0000313" key="3">
    <source>
        <dbReference type="Proteomes" id="UP001229421"/>
    </source>
</evidence>
<dbReference type="SUPFAM" id="SSF52047">
    <property type="entry name" value="RNI-like"/>
    <property type="match status" value="1"/>
</dbReference>
<dbReference type="Proteomes" id="UP001229421">
    <property type="component" value="Unassembled WGS sequence"/>
</dbReference>
<gene>
    <name evidence="2" type="ORF">QVD17_35243</name>
</gene>
<evidence type="ECO:0000313" key="2">
    <source>
        <dbReference type="EMBL" id="KAK1413470.1"/>
    </source>
</evidence>
<dbReference type="PROSITE" id="PS50181">
    <property type="entry name" value="FBOX"/>
    <property type="match status" value="1"/>
</dbReference>
<reference evidence="2" key="1">
    <citation type="journal article" date="2023" name="bioRxiv">
        <title>Improved chromosome-level genome assembly for marigold (Tagetes erecta).</title>
        <authorList>
            <person name="Jiang F."/>
            <person name="Yuan L."/>
            <person name="Wang S."/>
            <person name="Wang H."/>
            <person name="Xu D."/>
            <person name="Wang A."/>
            <person name="Fan W."/>
        </authorList>
    </citation>
    <scope>NUCLEOTIDE SEQUENCE</scope>
    <source>
        <strain evidence="2">WSJ</strain>
        <tissue evidence="2">Leaf</tissue>
    </source>
</reference>